<comment type="caution">
    <text evidence="2">The sequence shown here is derived from an EMBL/GenBank/DDBJ whole genome shotgun (WGS) entry which is preliminary data.</text>
</comment>
<protein>
    <submittedName>
        <fullName evidence="2">Uncharacterized protein</fullName>
    </submittedName>
</protein>
<organism evidence="2 3">
    <name type="scientific">Haloglomus irregulare</name>
    <dbReference type="NCBI Taxonomy" id="2234134"/>
    <lineage>
        <taxon>Archaea</taxon>
        <taxon>Methanobacteriati</taxon>
        <taxon>Methanobacteriota</taxon>
        <taxon>Stenosarchaea group</taxon>
        <taxon>Halobacteria</taxon>
        <taxon>Halobacteriales</taxon>
        <taxon>Natronomonadaceae</taxon>
        <taxon>Haloglomus</taxon>
    </lineage>
</organism>
<sequence>MRARDRQDIVEEVVESNADPAGWRAIAGDRRDGLGEDLFLGHPDAGVFQLKTYARTPFDVQGVGGEVARRIDDDLDPLFPDEDDGGRFGVQSAPEDEDAETEVAEELEAVIETHADAPTTGDALFADVMEALDAPAFGPMEYEFDDRPDELDDLSDVFEAADELLSTELDDLIEADGVGRGFH</sequence>
<gene>
    <name evidence="2" type="ORF">DP107_01140</name>
</gene>
<dbReference type="OrthoDB" id="213677at2157"/>
<dbReference type="AlphaFoldDB" id="A0A554NEK9"/>
<evidence type="ECO:0000313" key="2">
    <source>
        <dbReference type="EMBL" id="TSD15816.1"/>
    </source>
</evidence>
<dbReference type="EMBL" id="QMDX01000001">
    <property type="protein sequence ID" value="TSD15816.1"/>
    <property type="molecule type" value="Genomic_DNA"/>
</dbReference>
<reference evidence="2 3" key="1">
    <citation type="submission" date="2018-06" db="EMBL/GenBank/DDBJ databases">
        <title>Natronomonas sp. F16-60 a new haloarchaeon isolated from a solar saltern of Isla Cristina, Huelva, Spain.</title>
        <authorList>
            <person name="Duran-Viseras A."/>
            <person name="Sanchez-Porro C."/>
            <person name="Ventosa A."/>
        </authorList>
    </citation>
    <scope>NUCLEOTIDE SEQUENCE [LARGE SCALE GENOMIC DNA]</scope>
    <source>
        <strain evidence="2 3">F16-60</strain>
    </source>
</reference>
<proteinExistence type="predicted"/>
<evidence type="ECO:0000313" key="3">
    <source>
        <dbReference type="Proteomes" id="UP000319894"/>
    </source>
</evidence>
<name>A0A554NEK9_9EURY</name>
<feature type="region of interest" description="Disordered" evidence="1">
    <location>
        <begin position="77"/>
        <end position="98"/>
    </location>
</feature>
<accession>A0A554NEK9</accession>
<dbReference type="InParanoid" id="A0A554NEK9"/>
<keyword evidence="3" id="KW-1185">Reference proteome</keyword>
<dbReference type="Proteomes" id="UP000319894">
    <property type="component" value="Unassembled WGS sequence"/>
</dbReference>
<evidence type="ECO:0000256" key="1">
    <source>
        <dbReference type="SAM" id="MobiDB-lite"/>
    </source>
</evidence>
<dbReference type="RefSeq" id="WP_144260292.1">
    <property type="nucleotide sequence ID" value="NZ_QMDX01000001.1"/>
</dbReference>